<dbReference type="EMBL" id="BAAAMU010000145">
    <property type="protein sequence ID" value="GAA1685711.1"/>
    <property type="molecule type" value="Genomic_DNA"/>
</dbReference>
<keyword evidence="2" id="KW-1185">Reference proteome</keyword>
<gene>
    <name evidence="1" type="ORF">GCM10009733_097990</name>
</gene>
<evidence type="ECO:0000313" key="1">
    <source>
        <dbReference type="EMBL" id="GAA1685711.1"/>
    </source>
</evidence>
<protein>
    <submittedName>
        <fullName evidence="1">Uncharacterized protein</fullName>
    </submittedName>
</protein>
<accession>A0ABN2HDR7</accession>
<dbReference type="RefSeq" id="WP_237104864.1">
    <property type="nucleotide sequence ID" value="NZ_BAAAMU010000145.1"/>
</dbReference>
<comment type="caution">
    <text evidence="1">The sequence shown here is derived from an EMBL/GenBank/DDBJ whole genome shotgun (WGS) entry which is preliminary data.</text>
</comment>
<name>A0ABN2HDR7_9ACTN</name>
<reference evidence="1 2" key="1">
    <citation type="journal article" date="2019" name="Int. J. Syst. Evol. Microbiol.">
        <title>The Global Catalogue of Microorganisms (GCM) 10K type strain sequencing project: providing services to taxonomists for standard genome sequencing and annotation.</title>
        <authorList>
            <consortium name="The Broad Institute Genomics Platform"/>
            <consortium name="The Broad Institute Genome Sequencing Center for Infectious Disease"/>
            <person name="Wu L."/>
            <person name="Ma J."/>
        </authorList>
    </citation>
    <scope>NUCLEOTIDE SEQUENCE [LARGE SCALE GENOMIC DNA]</scope>
    <source>
        <strain evidence="1 2">JCM 13929</strain>
    </source>
</reference>
<evidence type="ECO:0000313" key="2">
    <source>
        <dbReference type="Proteomes" id="UP001500064"/>
    </source>
</evidence>
<sequence length="79" mass="8441">MLSKEQHAEFLANAKKELEAGVDVNVLIGSMRRNGFTPVDCIRGVIDLLGCSLAEATEKVASSPAWSDLHRRAGDGTVS</sequence>
<proteinExistence type="predicted"/>
<organism evidence="1 2">
    <name type="scientific">Nonomuraea maheshkhaliensis</name>
    <dbReference type="NCBI Taxonomy" id="419590"/>
    <lineage>
        <taxon>Bacteria</taxon>
        <taxon>Bacillati</taxon>
        <taxon>Actinomycetota</taxon>
        <taxon>Actinomycetes</taxon>
        <taxon>Streptosporangiales</taxon>
        <taxon>Streptosporangiaceae</taxon>
        <taxon>Nonomuraea</taxon>
    </lineage>
</organism>
<dbReference type="Proteomes" id="UP001500064">
    <property type="component" value="Unassembled WGS sequence"/>
</dbReference>